<dbReference type="Pfam" id="PF00756">
    <property type="entry name" value="Esterase"/>
    <property type="match status" value="1"/>
</dbReference>
<feature type="transmembrane region" description="Helical" evidence="2">
    <location>
        <begin position="33"/>
        <end position="54"/>
    </location>
</feature>
<dbReference type="Gene3D" id="3.40.50.1820">
    <property type="entry name" value="alpha/beta hydrolase"/>
    <property type="match status" value="1"/>
</dbReference>
<dbReference type="SUPFAM" id="SSF53474">
    <property type="entry name" value="alpha/beta-Hydrolases"/>
    <property type="match status" value="1"/>
</dbReference>
<dbReference type="EMBL" id="BOMB01000003">
    <property type="protein sequence ID" value="GID09734.1"/>
    <property type="molecule type" value="Genomic_DNA"/>
</dbReference>
<evidence type="ECO:0000256" key="1">
    <source>
        <dbReference type="SAM" id="MobiDB-lite"/>
    </source>
</evidence>
<keyword evidence="2" id="KW-0472">Membrane</keyword>
<comment type="caution">
    <text evidence="3">The sequence shown here is derived from an EMBL/GenBank/DDBJ whole genome shotgun (WGS) entry which is preliminary data.</text>
</comment>
<feature type="compositionally biased region" description="Polar residues" evidence="1">
    <location>
        <begin position="397"/>
        <end position="417"/>
    </location>
</feature>
<dbReference type="GO" id="GO:0016747">
    <property type="term" value="F:acyltransferase activity, transferring groups other than amino-acyl groups"/>
    <property type="evidence" value="ECO:0007669"/>
    <property type="project" value="TreeGrafter"/>
</dbReference>
<organism evidence="3 4">
    <name type="scientific">Actinocatenispora rupis</name>
    <dbReference type="NCBI Taxonomy" id="519421"/>
    <lineage>
        <taxon>Bacteria</taxon>
        <taxon>Bacillati</taxon>
        <taxon>Actinomycetota</taxon>
        <taxon>Actinomycetes</taxon>
        <taxon>Micromonosporales</taxon>
        <taxon>Micromonosporaceae</taxon>
        <taxon>Actinocatenispora</taxon>
    </lineage>
</organism>
<evidence type="ECO:0000256" key="2">
    <source>
        <dbReference type="SAM" id="Phobius"/>
    </source>
</evidence>
<dbReference type="PANTHER" id="PTHR48098">
    <property type="entry name" value="ENTEROCHELIN ESTERASE-RELATED"/>
    <property type="match status" value="1"/>
</dbReference>
<dbReference type="InterPro" id="IPR000801">
    <property type="entry name" value="Esterase-like"/>
</dbReference>
<feature type="region of interest" description="Disordered" evidence="1">
    <location>
        <begin position="369"/>
        <end position="417"/>
    </location>
</feature>
<evidence type="ECO:0000313" key="4">
    <source>
        <dbReference type="Proteomes" id="UP000612808"/>
    </source>
</evidence>
<keyword evidence="2" id="KW-1133">Transmembrane helix</keyword>
<dbReference type="InterPro" id="IPR050583">
    <property type="entry name" value="Mycobacterial_A85_antigen"/>
</dbReference>
<dbReference type="PANTHER" id="PTHR48098:SF1">
    <property type="entry name" value="DIACYLGLYCEROL ACYLTRANSFERASE_MYCOLYLTRANSFERASE AG85A"/>
    <property type="match status" value="1"/>
</dbReference>
<dbReference type="Proteomes" id="UP000612808">
    <property type="component" value="Unassembled WGS sequence"/>
</dbReference>
<keyword evidence="2" id="KW-0812">Transmembrane</keyword>
<name>A0A8J3NBV3_9ACTN</name>
<dbReference type="AlphaFoldDB" id="A0A8J3NBV3"/>
<keyword evidence="4" id="KW-1185">Reference proteome</keyword>
<proteinExistence type="predicted"/>
<reference evidence="3" key="1">
    <citation type="submission" date="2021-01" db="EMBL/GenBank/DDBJ databases">
        <title>Whole genome shotgun sequence of Actinocatenispora rupis NBRC 107355.</title>
        <authorList>
            <person name="Komaki H."/>
            <person name="Tamura T."/>
        </authorList>
    </citation>
    <scope>NUCLEOTIDE SEQUENCE</scope>
    <source>
        <strain evidence="3">NBRC 107355</strain>
    </source>
</reference>
<evidence type="ECO:0000313" key="3">
    <source>
        <dbReference type="EMBL" id="GID09734.1"/>
    </source>
</evidence>
<protein>
    <submittedName>
        <fullName evidence="3">Esterase</fullName>
    </submittedName>
</protein>
<dbReference type="InterPro" id="IPR029058">
    <property type="entry name" value="AB_hydrolase_fold"/>
</dbReference>
<sequence length="417" mass="45082">MSLTGRPLLVVVGLLALAMPVLAVYGWRWRTLRLVRTIALVVCGQLLFSLAIGLEINRKQDFFTSWDDLLGAEGTKTQAAASGTLDRKAAADAANKHGHGIVMSLRIPGARSGLDLPALVYLPPQYSQKGWTHRRFPVVEALDGFPGTPERWTHTLHLPRILDAEIAAGRMAPTIVVMPTQQTNKWRDSECINAVGGDQFATYLTRDVQQVVRTKFRAALTRDGWGLIGYSTGGFCVNNLAFQPGYGYAAGAAMSGYFIPYQDRGTGNLFHGNVKARQASYPLWQLEHARHLPGISLYSACAKPDPEPCKEAHLFAAALRRHPGPVHLTQVEVNTGGHNMVTWRAIEGPAFDWLSAHLGPPLAVASVPGNIPRTPLPPKPSHSTGQPPGELAKPRPSTRSGTAGTPTRRSVVASPTA</sequence>
<dbReference type="RefSeq" id="WP_203654712.1">
    <property type="nucleotide sequence ID" value="NZ_BAAAZM010000002.1"/>
</dbReference>
<gene>
    <name evidence="3" type="ORF">Aru02nite_06230</name>
</gene>
<accession>A0A8J3NBV3</accession>